<accession>A0ABT3BET6</accession>
<reference evidence="9 10" key="1">
    <citation type="submission" date="2022-04" db="EMBL/GenBank/DDBJ databases">
        <title>Roseobacter sp. WL0113 is a bacterium isolated from neritic sediment.</title>
        <authorList>
            <person name="Wang L."/>
            <person name="He W."/>
            <person name="Zhang D.-F."/>
        </authorList>
    </citation>
    <scope>NUCLEOTIDE SEQUENCE [LARGE SCALE GENOMIC DNA]</scope>
    <source>
        <strain evidence="9 10">WL0113</strain>
    </source>
</reference>
<dbReference type="PROSITE" id="PS50042">
    <property type="entry name" value="CNMP_BINDING_3"/>
    <property type="match status" value="1"/>
</dbReference>
<evidence type="ECO:0000256" key="6">
    <source>
        <dbReference type="SAM" id="Phobius"/>
    </source>
</evidence>
<dbReference type="InterPro" id="IPR018490">
    <property type="entry name" value="cNMP-bd_dom_sf"/>
</dbReference>
<proteinExistence type="predicted"/>
<feature type="transmembrane region" description="Helical" evidence="6">
    <location>
        <begin position="400"/>
        <end position="422"/>
    </location>
</feature>
<feature type="transmembrane region" description="Helical" evidence="6">
    <location>
        <begin position="106"/>
        <end position="125"/>
    </location>
</feature>
<feature type="transmembrane region" description="Helical" evidence="6">
    <location>
        <begin position="306"/>
        <end position="326"/>
    </location>
</feature>
<comment type="caution">
    <text evidence="9">The sequence shown here is derived from an EMBL/GenBank/DDBJ whole genome shotgun (WGS) entry which is preliminary data.</text>
</comment>
<organism evidence="9 10">
    <name type="scientific">Roseobacter sinensis</name>
    <dbReference type="NCBI Taxonomy" id="2931391"/>
    <lineage>
        <taxon>Bacteria</taxon>
        <taxon>Pseudomonadati</taxon>
        <taxon>Pseudomonadota</taxon>
        <taxon>Alphaproteobacteria</taxon>
        <taxon>Rhodobacterales</taxon>
        <taxon>Roseobacteraceae</taxon>
        <taxon>Roseobacter</taxon>
    </lineage>
</organism>
<name>A0ABT3BET6_9RHOB</name>
<protein>
    <submittedName>
        <fullName evidence="9">SulP family inorganic anion transporter</fullName>
    </submittedName>
</protein>
<evidence type="ECO:0000256" key="5">
    <source>
        <dbReference type="SAM" id="MobiDB-lite"/>
    </source>
</evidence>
<dbReference type="PROSITE" id="PS00888">
    <property type="entry name" value="CNMP_BINDING_1"/>
    <property type="match status" value="1"/>
</dbReference>
<comment type="subcellular location">
    <subcellularLocation>
        <location evidence="1">Membrane</location>
        <topology evidence="1">Multi-pass membrane protein</topology>
    </subcellularLocation>
</comment>
<dbReference type="PROSITE" id="PS50801">
    <property type="entry name" value="STAS"/>
    <property type="match status" value="1"/>
</dbReference>
<dbReference type="InterPro" id="IPR000595">
    <property type="entry name" value="cNMP-bd_dom"/>
</dbReference>
<dbReference type="CDD" id="cd00038">
    <property type="entry name" value="CAP_ED"/>
    <property type="match status" value="1"/>
</dbReference>
<dbReference type="PANTHER" id="PTHR43310:SF1">
    <property type="entry name" value="SULFATE TRANSPORTER YBAR-RELATED"/>
    <property type="match status" value="1"/>
</dbReference>
<evidence type="ECO:0000256" key="4">
    <source>
        <dbReference type="ARBA" id="ARBA00023136"/>
    </source>
</evidence>
<dbReference type="Pfam" id="PF01740">
    <property type="entry name" value="STAS"/>
    <property type="match status" value="1"/>
</dbReference>
<dbReference type="CDD" id="cd07042">
    <property type="entry name" value="STAS_SulP_like_sulfate_transporter"/>
    <property type="match status" value="1"/>
</dbReference>
<dbReference type="SUPFAM" id="SSF51206">
    <property type="entry name" value="cAMP-binding domain-like"/>
    <property type="match status" value="1"/>
</dbReference>
<dbReference type="EMBL" id="JALIEB010000006">
    <property type="protein sequence ID" value="MCV3272091.1"/>
    <property type="molecule type" value="Genomic_DNA"/>
</dbReference>
<keyword evidence="4 6" id="KW-0472">Membrane</keyword>
<feature type="transmembrane region" description="Helical" evidence="6">
    <location>
        <begin position="76"/>
        <end position="99"/>
    </location>
</feature>
<feature type="domain" description="Cyclic nucleotide-binding" evidence="7">
    <location>
        <begin position="631"/>
        <end position="751"/>
    </location>
</feature>
<feature type="transmembrane region" description="Helical" evidence="6">
    <location>
        <begin position="428"/>
        <end position="461"/>
    </location>
</feature>
<feature type="transmembrane region" description="Helical" evidence="6">
    <location>
        <begin position="214"/>
        <end position="231"/>
    </location>
</feature>
<feature type="transmembrane region" description="Helical" evidence="6">
    <location>
        <begin position="238"/>
        <end position="258"/>
    </location>
</feature>
<dbReference type="InterPro" id="IPR052706">
    <property type="entry name" value="Membrane-Transporter-like"/>
</dbReference>
<dbReference type="SUPFAM" id="SSF52091">
    <property type="entry name" value="SpoIIaa-like"/>
    <property type="match status" value="1"/>
</dbReference>
<keyword evidence="10" id="KW-1185">Reference proteome</keyword>
<feature type="domain" description="STAS" evidence="8">
    <location>
        <begin position="501"/>
        <end position="606"/>
    </location>
</feature>
<evidence type="ECO:0000259" key="7">
    <source>
        <dbReference type="PROSITE" id="PS50042"/>
    </source>
</evidence>
<dbReference type="Pfam" id="PF00916">
    <property type="entry name" value="Sulfate_transp"/>
    <property type="match status" value="1"/>
</dbReference>
<dbReference type="InterPro" id="IPR002645">
    <property type="entry name" value="STAS_dom"/>
</dbReference>
<dbReference type="InterPro" id="IPR036513">
    <property type="entry name" value="STAS_dom_sf"/>
</dbReference>
<dbReference type="Pfam" id="PF00027">
    <property type="entry name" value="cNMP_binding"/>
    <property type="match status" value="1"/>
</dbReference>
<dbReference type="PANTHER" id="PTHR43310">
    <property type="entry name" value="SULFATE TRANSPORTER YBAR-RELATED"/>
    <property type="match status" value="1"/>
</dbReference>
<keyword evidence="2 6" id="KW-0812">Transmembrane</keyword>
<dbReference type="InterPro" id="IPR018488">
    <property type="entry name" value="cNMP-bd_CS"/>
</dbReference>
<evidence type="ECO:0000313" key="9">
    <source>
        <dbReference type="EMBL" id="MCV3272091.1"/>
    </source>
</evidence>
<dbReference type="Proteomes" id="UP001208690">
    <property type="component" value="Unassembled WGS sequence"/>
</dbReference>
<gene>
    <name evidence="9" type="ORF">MUB52_11695</name>
</gene>
<feature type="region of interest" description="Disordered" evidence="5">
    <location>
        <begin position="7"/>
        <end position="29"/>
    </location>
</feature>
<evidence type="ECO:0000256" key="2">
    <source>
        <dbReference type="ARBA" id="ARBA00022692"/>
    </source>
</evidence>
<dbReference type="Gene3D" id="2.60.120.10">
    <property type="entry name" value="Jelly Rolls"/>
    <property type="match status" value="1"/>
</dbReference>
<feature type="transmembrane region" description="Helical" evidence="6">
    <location>
        <begin position="46"/>
        <end position="70"/>
    </location>
</feature>
<evidence type="ECO:0000256" key="1">
    <source>
        <dbReference type="ARBA" id="ARBA00004141"/>
    </source>
</evidence>
<feature type="transmembrane region" description="Helical" evidence="6">
    <location>
        <begin position="170"/>
        <end position="194"/>
    </location>
</feature>
<sequence>MDDYAQAEAFGPEPGGQRTADATHAPADQEFPTPEAQTHWLRNLPAILSAGLICGVLTAMFAISAAALLFSTVLSTHITLAIGICLFGTIVLSAAIALFSSYPGMVSVTQEVTVVTLAVIAASIYGRMSGTHSEAEIIATVIVMIGMATTLTGVALFAMGKLRLGRLIRFIPYPVLAGFLAGMGWLIVAGALAVTLSGPLTLPDLPKLLEADAMVKWVPAVLFALFVDVATRRSGNPFVLPAAIAACLILFHTGVWWFELTVPELQHHGWLFAPPQTGNIHLPFEGNPLAQADWSMIWPELPKICVLLAISTAALLFASSGIELSVRRDIDLDRELQAAGLANLLAGAGGGAAGFQGLGLTLLAHHMGAAYRITGVLVAGVCGVILMFGATLLSVIPIPLFGGLLLWIGGGLLYQWLIAIFAKVSLSEYLIIVIIVFLMITSGLLEGIVFGVVATAALFSLEYARVRVVKYSVTGETYHGRVEQNPDDHAYLRRNGSQIHLLRLQGFIFFGSVHQVCRQARGCFAASSVAGSRFLVLDCKDVTGFDSSALQGLIKICRLVQEYEGQLILSALRPAISKRLNKLSPNATQGPPILYFDDVDTAVAWCEDRLLSAWGHRPSTSPMYRIAGQLAFGLQDADAFDRLKPYLSEITLQAQDALIRQGDPGTDIYFIESGTVKVQLESATNPPVHLRTLRPGTVVGEMSFFLQRVRTASVIAETTATVWRLSQDDIERMTRSQPALAAKLHEYFLRTMAERLDQSNLLVRSLTE</sequence>
<evidence type="ECO:0000259" key="8">
    <source>
        <dbReference type="PROSITE" id="PS50801"/>
    </source>
</evidence>
<dbReference type="RefSeq" id="WP_263844415.1">
    <property type="nucleotide sequence ID" value="NZ_JALIEB010000006.1"/>
</dbReference>
<evidence type="ECO:0000313" key="10">
    <source>
        <dbReference type="Proteomes" id="UP001208690"/>
    </source>
</evidence>
<dbReference type="InterPro" id="IPR014710">
    <property type="entry name" value="RmlC-like_jellyroll"/>
</dbReference>
<dbReference type="SMART" id="SM00100">
    <property type="entry name" value="cNMP"/>
    <property type="match status" value="1"/>
</dbReference>
<evidence type="ECO:0000256" key="3">
    <source>
        <dbReference type="ARBA" id="ARBA00022989"/>
    </source>
</evidence>
<keyword evidence="3 6" id="KW-1133">Transmembrane helix</keyword>
<dbReference type="Gene3D" id="3.30.750.24">
    <property type="entry name" value="STAS domain"/>
    <property type="match status" value="1"/>
</dbReference>
<feature type="transmembrane region" description="Helical" evidence="6">
    <location>
        <begin position="137"/>
        <end position="158"/>
    </location>
</feature>
<dbReference type="InterPro" id="IPR011547">
    <property type="entry name" value="SLC26A/SulP_dom"/>
</dbReference>
<feature type="transmembrane region" description="Helical" evidence="6">
    <location>
        <begin position="338"/>
        <end position="363"/>
    </location>
</feature>
<feature type="transmembrane region" description="Helical" evidence="6">
    <location>
        <begin position="369"/>
        <end position="393"/>
    </location>
</feature>